<evidence type="ECO:0000313" key="3">
    <source>
        <dbReference type="WBParaSite" id="Hba_06122"/>
    </source>
</evidence>
<sequence length="94" mass="10917">MSIPFRNQKLNTNTNNHGQLNDSYNIRRTPSVDSDDSFNDYSNDSLSINLSEKRTPLRPPPPYNISDLLYATQMSYKILMLTKVNLFLLLFFLN</sequence>
<dbReference type="Proteomes" id="UP000095283">
    <property type="component" value="Unplaced"/>
</dbReference>
<name>A0A1I7WM25_HETBA</name>
<feature type="compositionally biased region" description="Polar residues" evidence="1">
    <location>
        <begin position="8"/>
        <end position="28"/>
    </location>
</feature>
<feature type="region of interest" description="Disordered" evidence="1">
    <location>
        <begin position="1"/>
        <end position="40"/>
    </location>
</feature>
<reference evidence="3" key="1">
    <citation type="submission" date="2016-11" db="UniProtKB">
        <authorList>
            <consortium name="WormBaseParasite"/>
        </authorList>
    </citation>
    <scope>IDENTIFICATION</scope>
</reference>
<dbReference type="WBParaSite" id="Hba_06122">
    <property type="protein sequence ID" value="Hba_06122"/>
    <property type="gene ID" value="Hba_06122"/>
</dbReference>
<evidence type="ECO:0000313" key="2">
    <source>
        <dbReference type="Proteomes" id="UP000095283"/>
    </source>
</evidence>
<evidence type="ECO:0000256" key="1">
    <source>
        <dbReference type="SAM" id="MobiDB-lite"/>
    </source>
</evidence>
<accession>A0A1I7WM25</accession>
<protein>
    <submittedName>
        <fullName evidence="3">Uncharacterized protein</fullName>
    </submittedName>
</protein>
<keyword evidence="2" id="KW-1185">Reference proteome</keyword>
<organism evidence="2 3">
    <name type="scientific">Heterorhabditis bacteriophora</name>
    <name type="common">Entomopathogenic nematode worm</name>
    <dbReference type="NCBI Taxonomy" id="37862"/>
    <lineage>
        <taxon>Eukaryota</taxon>
        <taxon>Metazoa</taxon>
        <taxon>Ecdysozoa</taxon>
        <taxon>Nematoda</taxon>
        <taxon>Chromadorea</taxon>
        <taxon>Rhabditida</taxon>
        <taxon>Rhabditina</taxon>
        <taxon>Rhabditomorpha</taxon>
        <taxon>Strongyloidea</taxon>
        <taxon>Heterorhabditidae</taxon>
        <taxon>Heterorhabditis</taxon>
    </lineage>
</organism>
<dbReference type="AlphaFoldDB" id="A0A1I7WM25"/>
<proteinExistence type="predicted"/>